<evidence type="ECO:0000313" key="5">
    <source>
        <dbReference type="EMBL" id="MBH0776703.1"/>
    </source>
</evidence>
<feature type="DNA-binding region" description="H-T-H motif" evidence="2">
    <location>
        <begin position="27"/>
        <end position="46"/>
    </location>
</feature>
<dbReference type="InterPro" id="IPR001647">
    <property type="entry name" value="HTH_TetR"/>
</dbReference>
<dbReference type="PROSITE" id="PS50977">
    <property type="entry name" value="HTH_TETR_2"/>
    <property type="match status" value="1"/>
</dbReference>
<name>A0A931IBC7_9NOCA</name>
<dbReference type="AlphaFoldDB" id="A0A931IBC7"/>
<comment type="caution">
    <text evidence="5">The sequence shown here is derived from an EMBL/GenBank/DDBJ whole genome shotgun (WGS) entry which is preliminary data.</text>
</comment>
<evidence type="ECO:0000256" key="2">
    <source>
        <dbReference type="PROSITE-ProRule" id="PRU00335"/>
    </source>
</evidence>
<proteinExistence type="predicted"/>
<evidence type="ECO:0000313" key="6">
    <source>
        <dbReference type="Proteomes" id="UP000655751"/>
    </source>
</evidence>
<keyword evidence="1 2" id="KW-0238">DNA-binding</keyword>
<dbReference type="RefSeq" id="WP_196149025.1">
    <property type="nucleotide sequence ID" value="NZ_JADMLG010000003.1"/>
</dbReference>
<dbReference type="EMBL" id="JADMLG010000003">
    <property type="protein sequence ID" value="MBH0776703.1"/>
    <property type="molecule type" value="Genomic_DNA"/>
</dbReference>
<gene>
    <name evidence="5" type="ORF">IT779_10450</name>
</gene>
<dbReference type="Proteomes" id="UP000655751">
    <property type="component" value="Unassembled WGS sequence"/>
</dbReference>
<organism evidence="5 6">
    <name type="scientific">Nocardia bovistercoris</name>
    <dbReference type="NCBI Taxonomy" id="2785916"/>
    <lineage>
        <taxon>Bacteria</taxon>
        <taxon>Bacillati</taxon>
        <taxon>Actinomycetota</taxon>
        <taxon>Actinomycetes</taxon>
        <taxon>Mycobacteriales</taxon>
        <taxon>Nocardiaceae</taxon>
        <taxon>Nocardia</taxon>
    </lineage>
</organism>
<accession>A0A931IBC7</accession>
<keyword evidence="6" id="KW-1185">Reference proteome</keyword>
<dbReference type="Gene3D" id="1.10.357.10">
    <property type="entry name" value="Tetracycline Repressor, domain 2"/>
    <property type="match status" value="1"/>
</dbReference>
<feature type="domain" description="HTH tetR-type" evidence="4">
    <location>
        <begin position="4"/>
        <end position="64"/>
    </location>
</feature>
<feature type="region of interest" description="Disordered" evidence="3">
    <location>
        <begin position="182"/>
        <end position="203"/>
    </location>
</feature>
<feature type="compositionally biased region" description="Low complexity" evidence="3">
    <location>
        <begin position="187"/>
        <end position="197"/>
    </location>
</feature>
<reference evidence="5" key="1">
    <citation type="submission" date="2020-11" db="EMBL/GenBank/DDBJ databases">
        <title>Nocardia NEAU-351.nov., a novel actinomycete isolated from the cow dung.</title>
        <authorList>
            <person name="Zhang X."/>
        </authorList>
    </citation>
    <scope>NUCLEOTIDE SEQUENCE</scope>
    <source>
        <strain evidence="5">NEAU-351</strain>
    </source>
</reference>
<evidence type="ECO:0000259" key="4">
    <source>
        <dbReference type="PROSITE" id="PS50977"/>
    </source>
</evidence>
<dbReference type="InterPro" id="IPR009057">
    <property type="entry name" value="Homeodomain-like_sf"/>
</dbReference>
<evidence type="ECO:0000256" key="3">
    <source>
        <dbReference type="SAM" id="MobiDB-lite"/>
    </source>
</evidence>
<dbReference type="SUPFAM" id="SSF46689">
    <property type="entry name" value="Homeodomain-like"/>
    <property type="match status" value="1"/>
</dbReference>
<dbReference type="GO" id="GO:0003677">
    <property type="term" value="F:DNA binding"/>
    <property type="evidence" value="ECO:0007669"/>
    <property type="project" value="UniProtKB-UniRule"/>
</dbReference>
<protein>
    <submittedName>
        <fullName evidence="5">TetR/AcrR family transcriptional regulator</fullName>
    </submittedName>
</protein>
<dbReference type="Pfam" id="PF00440">
    <property type="entry name" value="TetR_N"/>
    <property type="match status" value="1"/>
</dbReference>
<evidence type="ECO:0000256" key="1">
    <source>
        <dbReference type="ARBA" id="ARBA00023125"/>
    </source>
</evidence>
<sequence length="203" mass="22918">MAAIATRENYFEAAFALLSSRGYGALKLAPVCEHLGVTTGSFYHYFKNWRDFTAQFLDHWLARSTTQLVEFVQRLDSPIDQLDALLHFAVSLPHRAEAAIRVWSTVDAEVAAIQRAVDEQRRQVVLAAARQVFADDEEALRHAQWGTYLLVGYQQLDAGEGDTAPLEWALARLLDEFARRRERQRTTGRTAAPAAATEAKRRE</sequence>